<feature type="region of interest" description="Disordered" evidence="1">
    <location>
        <begin position="214"/>
        <end position="266"/>
    </location>
</feature>
<dbReference type="EMBL" id="JAVREX010000003">
    <property type="protein sequence ID" value="MDT0427716.1"/>
    <property type="molecule type" value="Genomic_DNA"/>
</dbReference>
<comment type="caution">
    <text evidence="2">The sequence shown here is derived from an EMBL/GenBank/DDBJ whole genome shotgun (WGS) entry which is preliminary data.</text>
</comment>
<evidence type="ECO:0000256" key="1">
    <source>
        <dbReference type="SAM" id="MobiDB-lite"/>
    </source>
</evidence>
<gene>
    <name evidence="2" type="ORF">RM649_08695</name>
</gene>
<dbReference type="SUPFAM" id="SSF53474">
    <property type="entry name" value="alpha/beta-Hydrolases"/>
    <property type="match status" value="1"/>
</dbReference>
<evidence type="ECO:0000313" key="3">
    <source>
        <dbReference type="Proteomes" id="UP001183777"/>
    </source>
</evidence>
<feature type="compositionally biased region" description="Basic and acidic residues" evidence="1">
    <location>
        <begin position="229"/>
        <end position="249"/>
    </location>
</feature>
<feature type="compositionally biased region" description="Gly residues" evidence="1">
    <location>
        <begin position="250"/>
        <end position="266"/>
    </location>
</feature>
<dbReference type="Proteomes" id="UP001183777">
    <property type="component" value="Unassembled WGS sequence"/>
</dbReference>
<evidence type="ECO:0000313" key="2">
    <source>
        <dbReference type="EMBL" id="MDT0427716.1"/>
    </source>
</evidence>
<dbReference type="InterPro" id="IPR029058">
    <property type="entry name" value="AB_hydrolase_fold"/>
</dbReference>
<keyword evidence="3" id="KW-1185">Reference proteome</keyword>
<accession>A0ABU2RGJ4</accession>
<protein>
    <submittedName>
        <fullName evidence="2">Alpha/beta hydrolase</fullName>
    </submittedName>
</protein>
<dbReference type="GO" id="GO:0016787">
    <property type="term" value="F:hydrolase activity"/>
    <property type="evidence" value="ECO:0007669"/>
    <property type="project" value="UniProtKB-KW"/>
</dbReference>
<proteinExistence type="predicted"/>
<name>A0ABU2RGJ4_9ACTN</name>
<dbReference type="Gene3D" id="3.40.50.1820">
    <property type="entry name" value="alpha/beta hydrolase"/>
    <property type="match status" value="1"/>
</dbReference>
<organism evidence="2 3">
    <name type="scientific">Streptomyces salyersiae</name>
    <dbReference type="NCBI Taxonomy" id="3075530"/>
    <lineage>
        <taxon>Bacteria</taxon>
        <taxon>Bacillati</taxon>
        <taxon>Actinomycetota</taxon>
        <taxon>Actinomycetes</taxon>
        <taxon>Kitasatosporales</taxon>
        <taxon>Streptomycetaceae</taxon>
        <taxon>Streptomyces</taxon>
    </lineage>
</organism>
<sequence>MRQRPPSAAVLVLHGGYETGMAPPPPGIMNLPALRMLLFLRVVSRAVAGDAPVLVRRVHYTHRGWNGTRQDPLHDTVRALDRLRSEAGDIPVVLLGHSMGARAALHAAGHPLVGAVVGLAPWCPPGDPVTQLAGRDVVLLHSTRDRVTSPLASQSFTVRARRAGARTCLVTIPGSDHAMLRRASAWHHLTRTLVPGLLGLAPVPDRVDAAFGLPPGAPASDGTVSLAEVDTRGERGRDAGTRADVDPGRRTGGGTRGCGAGRGGRR</sequence>
<reference evidence="3" key="1">
    <citation type="submission" date="2023-07" db="EMBL/GenBank/DDBJ databases">
        <title>30 novel species of actinomycetes from the DSMZ collection.</title>
        <authorList>
            <person name="Nouioui I."/>
        </authorList>
    </citation>
    <scope>NUCLEOTIDE SEQUENCE [LARGE SCALE GENOMIC DNA]</scope>
    <source>
        <strain evidence="3">DSM 41770</strain>
    </source>
</reference>
<keyword evidence="2" id="KW-0378">Hydrolase</keyword>
<dbReference type="RefSeq" id="WP_311655835.1">
    <property type="nucleotide sequence ID" value="NZ_JAVREX010000003.1"/>
</dbReference>